<organism evidence="9 10">
    <name type="scientific">Stenotrophobium rhamnosiphilum</name>
    <dbReference type="NCBI Taxonomy" id="2029166"/>
    <lineage>
        <taxon>Bacteria</taxon>
        <taxon>Pseudomonadati</taxon>
        <taxon>Pseudomonadota</taxon>
        <taxon>Gammaproteobacteria</taxon>
        <taxon>Nevskiales</taxon>
        <taxon>Nevskiaceae</taxon>
        <taxon>Stenotrophobium</taxon>
    </lineage>
</organism>
<feature type="chain" id="PRO_5015426965" description="Peptidase M48 domain-containing protein" evidence="7">
    <location>
        <begin position="22"/>
        <end position="487"/>
    </location>
</feature>
<dbReference type="OrthoDB" id="9810445at2"/>
<gene>
    <name evidence="9" type="ORF">CJD38_12465</name>
</gene>
<evidence type="ECO:0000256" key="5">
    <source>
        <dbReference type="ARBA" id="ARBA00022833"/>
    </source>
</evidence>
<evidence type="ECO:0000259" key="8">
    <source>
        <dbReference type="Pfam" id="PF01435"/>
    </source>
</evidence>
<comment type="caution">
    <text evidence="9">The sequence shown here is derived from an EMBL/GenBank/DDBJ whole genome shotgun (WGS) entry which is preliminary data.</text>
</comment>
<keyword evidence="10" id="KW-1185">Reference proteome</keyword>
<dbReference type="AlphaFoldDB" id="A0A2T5MEU3"/>
<dbReference type="Proteomes" id="UP000244248">
    <property type="component" value="Unassembled WGS sequence"/>
</dbReference>
<dbReference type="PANTHER" id="PTHR22726:SF1">
    <property type="entry name" value="METALLOENDOPEPTIDASE OMA1, MITOCHONDRIAL"/>
    <property type="match status" value="1"/>
</dbReference>
<dbReference type="Pfam" id="PF14559">
    <property type="entry name" value="TPR_19"/>
    <property type="match status" value="1"/>
</dbReference>
<dbReference type="Pfam" id="PF01435">
    <property type="entry name" value="Peptidase_M48"/>
    <property type="match status" value="1"/>
</dbReference>
<keyword evidence="5" id="KW-0862">Zinc</keyword>
<sequence>MTRILTCLFLCVSLAVTPLYAQIRDIDLPQMGEPADNSMSPAQERILGKEVMAELYSYNYTVDDPELDDYVNTIGFKLAAYSATQPPPLTFFIVADDRINAFALPGGFIGFNAGILLAAANESEIAGVLGHEMAHVTQRHIARAEEDTKAANILTWAAVLAAILAGSVANPDLIIAGIGAGQAINQQRSVNYTRAHEQEADRVGIQTMAAAGFDPNGMATFFGRLEQQTRLYGSQVPELLLTHPLNTSRMAEARSRAAALPKSNYKDSPDFPIIQARTRVFAADLPSDAVDYFSGELAAGRNTPANNYGYAMSLSGLGRNADALTALKPALEQLPKQVNINLLKGRLELALNKQDTGLATLSNTLSMYPHYAPAIFAYADALITAGRPEQARQLLISRDQTLGKRMMTYNLLSQAARENGNIAEASYQMATYMFLRGDAGNAIAQIDAGLRWEKLNPQDRARLVAKRQEIRNSLPATWRPAKTLAFH</sequence>
<evidence type="ECO:0000256" key="3">
    <source>
        <dbReference type="ARBA" id="ARBA00022723"/>
    </source>
</evidence>
<dbReference type="GO" id="GO:0016020">
    <property type="term" value="C:membrane"/>
    <property type="evidence" value="ECO:0007669"/>
    <property type="project" value="TreeGrafter"/>
</dbReference>
<evidence type="ECO:0000256" key="4">
    <source>
        <dbReference type="ARBA" id="ARBA00022801"/>
    </source>
</evidence>
<evidence type="ECO:0000256" key="1">
    <source>
        <dbReference type="ARBA" id="ARBA00001947"/>
    </source>
</evidence>
<evidence type="ECO:0000256" key="2">
    <source>
        <dbReference type="ARBA" id="ARBA00022670"/>
    </source>
</evidence>
<dbReference type="InterPro" id="IPR001915">
    <property type="entry name" value="Peptidase_M48"/>
</dbReference>
<dbReference type="GO" id="GO:0004222">
    <property type="term" value="F:metalloendopeptidase activity"/>
    <property type="evidence" value="ECO:0007669"/>
    <property type="project" value="InterPro"/>
</dbReference>
<keyword evidence="3" id="KW-0479">Metal-binding</keyword>
<keyword evidence="4" id="KW-0378">Hydrolase</keyword>
<name>A0A2T5MEU3_9GAMM</name>
<proteinExistence type="predicted"/>
<feature type="domain" description="Peptidase M48" evidence="8">
    <location>
        <begin position="68"/>
        <end position="256"/>
    </location>
</feature>
<keyword evidence="6" id="KW-0482">Metalloprotease</keyword>
<evidence type="ECO:0000313" key="9">
    <source>
        <dbReference type="EMBL" id="PTU31098.1"/>
    </source>
</evidence>
<evidence type="ECO:0000313" key="10">
    <source>
        <dbReference type="Proteomes" id="UP000244248"/>
    </source>
</evidence>
<dbReference type="Gene3D" id="3.30.2010.10">
    <property type="entry name" value="Metalloproteases ('zincins'), catalytic domain"/>
    <property type="match status" value="1"/>
</dbReference>
<dbReference type="Gene3D" id="1.25.40.10">
    <property type="entry name" value="Tetratricopeptide repeat domain"/>
    <property type="match status" value="1"/>
</dbReference>
<accession>A0A2T5MEU3</accession>
<reference evidence="9 10" key="1">
    <citation type="submission" date="2018-04" db="EMBL/GenBank/DDBJ databases">
        <title>Novel species isolated from glacier.</title>
        <authorList>
            <person name="Liu Q."/>
            <person name="Xin Y.-H."/>
        </authorList>
    </citation>
    <scope>NUCLEOTIDE SEQUENCE [LARGE SCALE GENOMIC DNA]</scope>
    <source>
        <strain evidence="9 10">GT1R17</strain>
    </source>
</reference>
<dbReference type="InterPro" id="IPR011990">
    <property type="entry name" value="TPR-like_helical_dom_sf"/>
</dbReference>
<feature type="signal peptide" evidence="7">
    <location>
        <begin position="1"/>
        <end position="21"/>
    </location>
</feature>
<keyword evidence="2" id="KW-0645">Protease</keyword>
<dbReference type="GO" id="GO:0046872">
    <property type="term" value="F:metal ion binding"/>
    <property type="evidence" value="ECO:0007669"/>
    <property type="project" value="UniProtKB-KW"/>
</dbReference>
<dbReference type="SUPFAM" id="SSF48452">
    <property type="entry name" value="TPR-like"/>
    <property type="match status" value="1"/>
</dbReference>
<keyword evidence="7" id="KW-0732">Signal</keyword>
<dbReference type="RefSeq" id="WP_107940685.1">
    <property type="nucleotide sequence ID" value="NZ_QANS01000004.1"/>
</dbReference>
<comment type="cofactor">
    <cofactor evidence="1">
        <name>Zn(2+)</name>
        <dbReference type="ChEBI" id="CHEBI:29105"/>
    </cofactor>
</comment>
<dbReference type="EMBL" id="QANS01000004">
    <property type="protein sequence ID" value="PTU31098.1"/>
    <property type="molecule type" value="Genomic_DNA"/>
</dbReference>
<evidence type="ECO:0000256" key="6">
    <source>
        <dbReference type="ARBA" id="ARBA00023049"/>
    </source>
</evidence>
<dbReference type="InterPro" id="IPR051156">
    <property type="entry name" value="Mito/Outer_Membr_Metalloprot"/>
</dbReference>
<dbReference type="PANTHER" id="PTHR22726">
    <property type="entry name" value="METALLOENDOPEPTIDASE OMA1"/>
    <property type="match status" value="1"/>
</dbReference>
<evidence type="ECO:0000256" key="7">
    <source>
        <dbReference type="SAM" id="SignalP"/>
    </source>
</evidence>
<dbReference type="GO" id="GO:0051603">
    <property type="term" value="P:proteolysis involved in protein catabolic process"/>
    <property type="evidence" value="ECO:0007669"/>
    <property type="project" value="TreeGrafter"/>
</dbReference>
<dbReference type="CDD" id="cd07333">
    <property type="entry name" value="M48C_bepA_like"/>
    <property type="match status" value="1"/>
</dbReference>
<protein>
    <recommendedName>
        <fullName evidence="8">Peptidase M48 domain-containing protein</fullName>
    </recommendedName>
</protein>